<dbReference type="EMBL" id="JAPXFL010000010">
    <property type="protein sequence ID" value="KAK9500632.1"/>
    <property type="molecule type" value="Genomic_DNA"/>
</dbReference>
<proteinExistence type="predicted"/>
<evidence type="ECO:0000259" key="9">
    <source>
        <dbReference type="PROSITE" id="PS50850"/>
    </source>
</evidence>
<evidence type="ECO:0000256" key="3">
    <source>
        <dbReference type="ARBA" id="ARBA00022475"/>
    </source>
</evidence>
<organism evidence="10 11">
    <name type="scientific">Rhynocoris fuscipes</name>
    <dbReference type="NCBI Taxonomy" id="488301"/>
    <lineage>
        <taxon>Eukaryota</taxon>
        <taxon>Metazoa</taxon>
        <taxon>Ecdysozoa</taxon>
        <taxon>Arthropoda</taxon>
        <taxon>Hexapoda</taxon>
        <taxon>Insecta</taxon>
        <taxon>Pterygota</taxon>
        <taxon>Neoptera</taxon>
        <taxon>Paraneoptera</taxon>
        <taxon>Hemiptera</taxon>
        <taxon>Heteroptera</taxon>
        <taxon>Panheteroptera</taxon>
        <taxon>Cimicomorpha</taxon>
        <taxon>Reduviidae</taxon>
        <taxon>Harpactorinae</taxon>
        <taxon>Harpactorini</taxon>
        <taxon>Rhynocoris</taxon>
    </lineage>
</organism>
<evidence type="ECO:0000256" key="2">
    <source>
        <dbReference type="ARBA" id="ARBA00022448"/>
    </source>
</evidence>
<dbReference type="PANTHER" id="PTHR48021">
    <property type="match status" value="1"/>
</dbReference>
<evidence type="ECO:0000313" key="11">
    <source>
        <dbReference type="Proteomes" id="UP001461498"/>
    </source>
</evidence>
<dbReference type="Gene3D" id="1.20.1250.20">
    <property type="entry name" value="MFS general substrate transporter like domains"/>
    <property type="match status" value="1"/>
</dbReference>
<dbReference type="InterPro" id="IPR036259">
    <property type="entry name" value="MFS_trans_sf"/>
</dbReference>
<feature type="transmembrane region" description="Helical" evidence="8">
    <location>
        <begin position="12"/>
        <end position="32"/>
    </location>
</feature>
<feature type="transmembrane region" description="Helical" evidence="8">
    <location>
        <begin position="104"/>
        <end position="127"/>
    </location>
</feature>
<keyword evidence="5 8" id="KW-0812">Transmembrane</keyword>
<keyword evidence="7 8" id="KW-0472">Membrane</keyword>
<evidence type="ECO:0000256" key="7">
    <source>
        <dbReference type="ARBA" id="ARBA00023136"/>
    </source>
</evidence>
<feature type="transmembrane region" description="Helical" evidence="8">
    <location>
        <begin position="385"/>
        <end position="404"/>
    </location>
</feature>
<keyword evidence="11" id="KW-1185">Reference proteome</keyword>
<dbReference type="Proteomes" id="UP001461498">
    <property type="component" value="Unassembled WGS sequence"/>
</dbReference>
<dbReference type="SUPFAM" id="SSF103473">
    <property type="entry name" value="MFS general substrate transporter"/>
    <property type="match status" value="1"/>
</dbReference>
<feature type="transmembrane region" description="Helical" evidence="8">
    <location>
        <begin position="246"/>
        <end position="268"/>
    </location>
</feature>
<dbReference type="Pfam" id="PF00083">
    <property type="entry name" value="Sugar_tr"/>
    <property type="match status" value="1"/>
</dbReference>
<accession>A0AAW1CQN0</accession>
<dbReference type="InterPro" id="IPR020846">
    <property type="entry name" value="MFS_dom"/>
</dbReference>
<keyword evidence="4" id="KW-0762">Sugar transport</keyword>
<feature type="transmembrane region" description="Helical" evidence="8">
    <location>
        <begin position="52"/>
        <end position="73"/>
    </location>
</feature>
<dbReference type="InterPro" id="IPR005828">
    <property type="entry name" value="MFS_sugar_transport-like"/>
</dbReference>
<dbReference type="FunFam" id="1.20.1250.20:FF:000218">
    <property type="entry name" value="facilitated trehalose transporter Tret1"/>
    <property type="match status" value="1"/>
</dbReference>
<sequence length="463" mass="51220">MGKGAIVRQWTASLAGSLCVSMSGAMFVWMAPLMVRFTSEDSPIPMTTTDTSWLSAVIEISEGLATIPAGLLADRWGRKPVLLASGPLLLISWIIVMFTRSVIALYFVRLIQGLIMAIAFVVAPVYLAEIAEPKLRGQFCGNFQVFWYIGLLWAYITGPYLEYQTYIYVCCIPAILFLISYSMIPESPYYLLMIKKEDKARKALSWLRAGEDIDKEFAEIKESVDEDMKNKGRWKDLFATKKDRRAFIIVQIVCVIKFLSGMSSIVLYATQTFASSSQLSITSDEMTIILAVILIVTTLGALFLADHVGRRPLLIISTVGATVFHIIVAIYFYLDKKTEIDVSSYMWIAYTSLLGFCIITNVGLGPLSMTIQAEYFPSNTRAKGGGLTGVICSIFIFLAVRQYQAVDDYCGVYMNYVIFAVISLVGAIVCTAVISETAGQSLGQIQKSFTAATIKAEENNINV</sequence>
<evidence type="ECO:0000256" key="4">
    <source>
        <dbReference type="ARBA" id="ARBA00022597"/>
    </source>
</evidence>
<keyword evidence="2" id="KW-0813">Transport</keyword>
<feature type="transmembrane region" description="Helical" evidence="8">
    <location>
        <begin position="80"/>
        <end position="98"/>
    </location>
</feature>
<feature type="transmembrane region" description="Helical" evidence="8">
    <location>
        <begin position="416"/>
        <end position="434"/>
    </location>
</feature>
<dbReference type="PROSITE" id="PS00216">
    <property type="entry name" value="SUGAR_TRANSPORT_1"/>
    <property type="match status" value="2"/>
</dbReference>
<evidence type="ECO:0000256" key="6">
    <source>
        <dbReference type="ARBA" id="ARBA00022989"/>
    </source>
</evidence>
<gene>
    <name evidence="10" type="ORF">O3M35_001862</name>
</gene>
<protein>
    <recommendedName>
        <fullName evidence="9">Major facilitator superfamily (MFS) profile domain-containing protein</fullName>
    </recommendedName>
</protein>
<feature type="domain" description="Major facilitator superfamily (MFS) profile" evidence="9">
    <location>
        <begin position="1"/>
        <end position="438"/>
    </location>
</feature>
<comment type="caution">
    <text evidence="10">The sequence shown here is derived from an EMBL/GenBank/DDBJ whole genome shotgun (WGS) entry which is preliminary data.</text>
</comment>
<dbReference type="AlphaFoldDB" id="A0AAW1CQN0"/>
<dbReference type="InterPro" id="IPR005829">
    <property type="entry name" value="Sugar_transporter_CS"/>
</dbReference>
<name>A0AAW1CQN0_9HEMI</name>
<dbReference type="GO" id="GO:0022857">
    <property type="term" value="F:transmembrane transporter activity"/>
    <property type="evidence" value="ECO:0007669"/>
    <property type="project" value="InterPro"/>
</dbReference>
<reference evidence="10 11" key="1">
    <citation type="submission" date="2022-12" db="EMBL/GenBank/DDBJ databases">
        <title>Chromosome-level genome assembly of true bugs.</title>
        <authorList>
            <person name="Ma L."/>
            <person name="Li H."/>
        </authorList>
    </citation>
    <scope>NUCLEOTIDE SEQUENCE [LARGE SCALE GENOMIC DNA]</scope>
    <source>
        <strain evidence="10">Lab_2022b</strain>
    </source>
</reference>
<feature type="transmembrane region" description="Helical" evidence="8">
    <location>
        <begin position="166"/>
        <end position="192"/>
    </location>
</feature>
<evidence type="ECO:0000256" key="8">
    <source>
        <dbReference type="SAM" id="Phobius"/>
    </source>
</evidence>
<keyword evidence="6 8" id="KW-1133">Transmembrane helix</keyword>
<dbReference type="PANTHER" id="PTHR48021:SF46">
    <property type="entry name" value="MAJOR FACILITATOR SUPERFAMILY (MFS) PROFILE DOMAIN-CONTAINING PROTEIN"/>
    <property type="match status" value="1"/>
</dbReference>
<feature type="transmembrane region" description="Helical" evidence="8">
    <location>
        <begin position="139"/>
        <end position="160"/>
    </location>
</feature>
<dbReference type="InterPro" id="IPR050549">
    <property type="entry name" value="MFS_Trehalose_Transporter"/>
</dbReference>
<evidence type="ECO:0000313" key="10">
    <source>
        <dbReference type="EMBL" id="KAK9500632.1"/>
    </source>
</evidence>
<keyword evidence="3" id="KW-1003">Cell membrane</keyword>
<feature type="transmembrane region" description="Helical" evidence="8">
    <location>
        <begin position="288"/>
        <end position="305"/>
    </location>
</feature>
<feature type="transmembrane region" description="Helical" evidence="8">
    <location>
        <begin position="312"/>
        <end position="333"/>
    </location>
</feature>
<evidence type="ECO:0000256" key="5">
    <source>
        <dbReference type="ARBA" id="ARBA00022692"/>
    </source>
</evidence>
<dbReference type="GO" id="GO:0005886">
    <property type="term" value="C:plasma membrane"/>
    <property type="evidence" value="ECO:0007669"/>
    <property type="project" value="UniProtKB-SubCell"/>
</dbReference>
<feature type="transmembrane region" description="Helical" evidence="8">
    <location>
        <begin position="345"/>
        <end position="364"/>
    </location>
</feature>
<evidence type="ECO:0000256" key="1">
    <source>
        <dbReference type="ARBA" id="ARBA00004651"/>
    </source>
</evidence>
<comment type="subcellular location">
    <subcellularLocation>
        <location evidence="1">Cell membrane</location>
        <topology evidence="1">Multi-pass membrane protein</topology>
    </subcellularLocation>
</comment>
<dbReference type="PROSITE" id="PS50850">
    <property type="entry name" value="MFS"/>
    <property type="match status" value="1"/>
</dbReference>